<proteinExistence type="predicted"/>
<dbReference type="Pfam" id="PF17921">
    <property type="entry name" value="Integrase_H2C2"/>
    <property type="match status" value="1"/>
</dbReference>
<dbReference type="SUPFAM" id="SSF53098">
    <property type="entry name" value="Ribonuclease H-like"/>
    <property type="match status" value="1"/>
</dbReference>
<dbReference type="Gene3D" id="3.30.420.10">
    <property type="entry name" value="Ribonuclease H-like superfamily/Ribonuclease H"/>
    <property type="match status" value="1"/>
</dbReference>
<dbReference type="PROSITE" id="PS50994">
    <property type="entry name" value="INTEGRASE"/>
    <property type="match status" value="1"/>
</dbReference>
<reference evidence="3" key="1">
    <citation type="submission" date="2025-08" db="UniProtKB">
        <authorList>
            <consortium name="RefSeq"/>
        </authorList>
    </citation>
    <scope>IDENTIFICATION</scope>
    <source>
        <tissue evidence="3">Testes</tissue>
    </source>
</reference>
<evidence type="ECO:0000313" key="3">
    <source>
        <dbReference type="RefSeq" id="XP_006823345.1"/>
    </source>
</evidence>
<evidence type="ECO:0000259" key="1">
    <source>
        <dbReference type="PROSITE" id="PS50994"/>
    </source>
</evidence>
<gene>
    <name evidence="3" type="primary">LOC102801063</name>
</gene>
<accession>A0ABM0MTK4</accession>
<name>A0ABM0MTK4_SACKO</name>
<dbReference type="RefSeq" id="XP_006823345.1">
    <property type="nucleotide sequence ID" value="XM_006823282.1"/>
</dbReference>
<dbReference type="GeneID" id="102801063"/>
<dbReference type="PANTHER" id="PTHR47331:SF1">
    <property type="entry name" value="GAG-LIKE PROTEIN"/>
    <property type="match status" value="1"/>
</dbReference>
<dbReference type="InterPro" id="IPR036397">
    <property type="entry name" value="RNaseH_sf"/>
</dbReference>
<dbReference type="PANTHER" id="PTHR47331">
    <property type="entry name" value="PHD-TYPE DOMAIN-CONTAINING PROTEIN"/>
    <property type="match status" value="1"/>
</dbReference>
<keyword evidence="2" id="KW-1185">Reference proteome</keyword>
<protein>
    <submittedName>
        <fullName evidence="3">Uncharacterized protein LOC102801063</fullName>
    </submittedName>
</protein>
<dbReference type="InterPro" id="IPR041588">
    <property type="entry name" value="Integrase_H2C2"/>
</dbReference>
<dbReference type="InterPro" id="IPR012337">
    <property type="entry name" value="RNaseH-like_sf"/>
</dbReference>
<organism evidence="2 3">
    <name type="scientific">Saccoglossus kowalevskii</name>
    <name type="common">Acorn worm</name>
    <dbReference type="NCBI Taxonomy" id="10224"/>
    <lineage>
        <taxon>Eukaryota</taxon>
        <taxon>Metazoa</taxon>
        <taxon>Hemichordata</taxon>
        <taxon>Enteropneusta</taxon>
        <taxon>Harrimaniidae</taxon>
        <taxon>Saccoglossus</taxon>
    </lineage>
</organism>
<feature type="domain" description="Integrase catalytic" evidence="1">
    <location>
        <begin position="307"/>
        <end position="493"/>
    </location>
</feature>
<dbReference type="InterPro" id="IPR001584">
    <property type="entry name" value="Integrase_cat-core"/>
</dbReference>
<dbReference type="Proteomes" id="UP000694865">
    <property type="component" value="Unplaced"/>
</dbReference>
<sequence length="518" mass="59030">MGKSRVPSLKTAAVPRLELTAATVSVKTTPSQWYYVSSGSNPADQASRGIRVAEVKNKLFQQWFKGPQFLWQQQSNWPLQPDDLLEISANDKELKSKKSQICAMHTNTKAENDVVNLLLHRFSSWYKLQISVAWLLRYKSYLMFNSGKHKHTTIRGPITVAELSPAVNEIVKLVQKQTFPKKMANLKKQPDIDGYISPLRKLNPMLIDGILRVGGRLANAPMNVEFIQPIILPSNHHVTELVIHHYHYKEGHVGANHVLAGIHKQFWIIRGYSTVRCVTSKCITCRRWNSQPSKQIMAPLPGARVTPGDPPFSSVGIDYFGPVLVKWRRGTTKRYGCVFTCLAISAVHIEVAHELSTDSFIQAVWRFISRRGPPTDLYSDNGTNFKGTELELKQSITRWNRERIIDSFRRRNIQWHFNPPAASHAGGVWERMIRSIRKILRSLLGNKLLDDETLLTFLAEVEKILNDRPLFKTSSDPCDARPITPNDLLLLRPNPCITANPIVKDNIHNYRQLLEKMD</sequence>
<evidence type="ECO:0000313" key="2">
    <source>
        <dbReference type="Proteomes" id="UP000694865"/>
    </source>
</evidence>